<evidence type="ECO:0000313" key="2">
    <source>
        <dbReference type="EMBL" id="AAN46909.1"/>
    </source>
</evidence>
<dbReference type="HOGENOM" id="CLU_2987993_0_0_7"/>
<geneLocation type="plasmid" evidence="2">
    <name>pVir</name>
</geneLocation>
<dbReference type="EMBL" id="CP000550">
    <property type="protein sequence ID" value="EAQ71740.1"/>
    <property type="molecule type" value="Genomic_DNA"/>
</dbReference>
<reference evidence="3" key="2">
    <citation type="submission" date="2007-01" db="EMBL/GenBank/DDBJ databases">
        <authorList>
            <person name="Fouts D."/>
            <person name="Nelson K."/>
        </authorList>
    </citation>
    <scope>NUCLEOTIDE SEQUENCE</scope>
    <source>
        <strain evidence="3">81-176</strain>
        <plasmid evidence="3">pVir</plasmid>
    </source>
</reference>
<keyword evidence="1" id="KW-0812">Transmembrane</keyword>
<accession>A1X007</accession>
<feature type="transmembrane region" description="Helical" evidence="1">
    <location>
        <begin position="7"/>
        <end position="26"/>
    </location>
</feature>
<evidence type="ECO:0000313" key="4">
    <source>
        <dbReference type="Proteomes" id="UP000000646"/>
    </source>
</evidence>
<protein>
    <recommendedName>
        <fullName evidence="5">Integral membrane protein</fullName>
    </recommendedName>
</protein>
<keyword evidence="2" id="KW-0614">Plasmid</keyword>
<dbReference type="RefSeq" id="WP_011117561.1">
    <property type="nucleotide sequence ID" value="NC_005012.1"/>
</dbReference>
<keyword evidence="1" id="KW-0472">Membrane</keyword>
<dbReference type="Proteomes" id="UP000000646">
    <property type="component" value="Plasmid pVir"/>
</dbReference>
<feature type="transmembrane region" description="Helical" evidence="1">
    <location>
        <begin position="32"/>
        <end position="56"/>
    </location>
</feature>
<keyword evidence="1" id="KW-1133">Transmembrane helix</keyword>
<sequence>MLIIINFILAFIAFFIATMMTFQGSLPAPVAAIISGLTVAFLYWYINGLATTDLWLR</sequence>
<proteinExistence type="predicted"/>
<evidence type="ECO:0000313" key="3">
    <source>
        <dbReference type="EMBL" id="EAQ71740.1"/>
    </source>
</evidence>
<evidence type="ECO:0000256" key="1">
    <source>
        <dbReference type="SAM" id="Phobius"/>
    </source>
</evidence>
<name>Q8GJD9_CAMJJ</name>
<evidence type="ECO:0008006" key="5">
    <source>
        <dbReference type="Google" id="ProtNLM"/>
    </source>
</evidence>
<accession>Q8GJD9</accession>
<gene>
    <name evidence="2" type="primary">Cjp14</name>
    <name evidence="3" type="ordered locus">CJJ81176_pVir0015</name>
</gene>
<dbReference type="AlphaFoldDB" id="Q8GJD9"/>
<reference evidence="2" key="1">
    <citation type="journal article" date="2002" name="Infect. Immun.">
        <title>DNA sequence and mutational analyses of the pVir plasmid of Campylobacter jejuni 81-176.</title>
        <authorList>
            <person name="Bacon D.J."/>
            <person name="Alm R.A."/>
            <person name="Hu L."/>
            <person name="Hickey T.E."/>
            <person name="Ewing C.P."/>
            <person name="Batchelor R.A."/>
            <person name="Trust T.J."/>
            <person name="Guerry P."/>
        </authorList>
    </citation>
    <scope>NUCLEOTIDE SEQUENCE</scope>
    <source>
        <strain evidence="2">81-176</strain>
        <plasmid evidence="2">pVir</plasmid>
    </source>
</reference>
<dbReference type="EMBL" id="AF226280">
    <property type="protein sequence ID" value="AAN46909.1"/>
    <property type="molecule type" value="Genomic_DNA"/>
</dbReference>
<dbReference type="KEGG" id="cjj:CJJ81176_pVir0015"/>
<reference evidence="4" key="3">
    <citation type="submission" date="2007-01" db="EMBL/GenBank/DDBJ databases">
        <authorList>
            <person name="Fouts D.E."/>
            <person name="Nelson K.E."/>
        </authorList>
    </citation>
    <scope>NUCLEOTIDE SEQUENCE [LARGE SCALE GENOMIC DNA]</scope>
    <source>
        <strain evidence="4">81-176</strain>
        <plasmid evidence="4">Plasmid pVir</plasmid>
    </source>
</reference>
<organism evidence="2">
    <name type="scientific">Campylobacter jejuni subsp. jejuni serotype O:23/36 (strain 81-176)</name>
    <dbReference type="NCBI Taxonomy" id="354242"/>
    <lineage>
        <taxon>Bacteria</taxon>
        <taxon>Pseudomonadati</taxon>
        <taxon>Campylobacterota</taxon>
        <taxon>Epsilonproteobacteria</taxon>
        <taxon>Campylobacterales</taxon>
        <taxon>Campylobacteraceae</taxon>
        <taxon>Campylobacter</taxon>
    </lineage>
</organism>